<protein>
    <submittedName>
        <fullName evidence="2">Uncharacterized protein</fullName>
    </submittedName>
</protein>
<dbReference type="Proteomes" id="UP000321046">
    <property type="component" value="Unassembled WGS sequence"/>
</dbReference>
<name>A0A5C6X641_9DELT</name>
<reference evidence="2 3" key="1">
    <citation type="submission" date="2019-08" db="EMBL/GenBank/DDBJ databases">
        <title>Bradymonadales sp. TMQ2.</title>
        <authorList>
            <person name="Liang Q."/>
        </authorList>
    </citation>
    <scope>NUCLEOTIDE SEQUENCE [LARGE SCALE GENOMIC DNA]</scope>
    <source>
        <strain evidence="2 3">TMQ2</strain>
    </source>
</reference>
<dbReference type="OrthoDB" id="5489391at2"/>
<sequence>MSEETPQPSIDTTEGERASLWEERFEAQINTFFDEAIARVPGFVDRNLKSFRRVMGRSLGPRTGMADLFISARNMAAGVSKSVGGPDFSTSTFTDDQLGEAFEREVVSSAEMESLLGRLFSEFEEEQWRRFRKGQGEGKASAEEIKELRGRLGEMMEHEIAHDPLLAQAIRSGVRLGLPATLGYVLFGRTTFLMGMDGVGEGYSGHLDVYRRALGKLGGMELPGWMGAVGVAGGLMGTLAIGGLVEYAINNVRDIKGYYIRQINAARYVLLYGEDPDQPEGQGLLHVVRGLERQFERLPDLTHEVLDRAEKTVAALTSRGAPEEMIGSDGAAAALPPSSEPGQEPG</sequence>
<proteinExistence type="predicted"/>
<evidence type="ECO:0000256" key="1">
    <source>
        <dbReference type="SAM" id="MobiDB-lite"/>
    </source>
</evidence>
<dbReference type="RefSeq" id="WP_146977296.1">
    <property type="nucleotide sequence ID" value="NZ_VOSL01000145.1"/>
</dbReference>
<organism evidence="2 3">
    <name type="scientific">Lujinxingia vulgaris</name>
    <dbReference type="NCBI Taxonomy" id="2600176"/>
    <lineage>
        <taxon>Bacteria</taxon>
        <taxon>Deltaproteobacteria</taxon>
        <taxon>Bradymonadales</taxon>
        <taxon>Lujinxingiaceae</taxon>
        <taxon>Lujinxingia</taxon>
    </lineage>
</organism>
<accession>A0A5C6X641</accession>
<comment type="caution">
    <text evidence="2">The sequence shown here is derived from an EMBL/GenBank/DDBJ whole genome shotgun (WGS) entry which is preliminary data.</text>
</comment>
<feature type="region of interest" description="Disordered" evidence="1">
    <location>
        <begin position="318"/>
        <end position="346"/>
    </location>
</feature>
<gene>
    <name evidence="2" type="ORF">FRC96_20210</name>
</gene>
<dbReference type="EMBL" id="VOSL01000145">
    <property type="protein sequence ID" value="TXD31799.1"/>
    <property type="molecule type" value="Genomic_DNA"/>
</dbReference>
<evidence type="ECO:0000313" key="3">
    <source>
        <dbReference type="Proteomes" id="UP000321046"/>
    </source>
</evidence>
<evidence type="ECO:0000313" key="2">
    <source>
        <dbReference type="EMBL" id="TXD31799.1"/>
    </source>
</evidence>
<dbReference type="AlphaFoldDB" id="A0A5C6X641"/>